<feature type="transmembrane region" description="Helical" evidence="7">
    <location>
        <begin position="40"/>
        <end position="60"/>
    </location>
</feature>
<reference evidence="8 9" key="1">
    <citation type="submission" date="2020-04" db="EMBL/GenBank/DDBJ databases">
        <authorList>
            <person name="Basu S."/>
            <person name="Maruthanayagam V."/>
            <person name="Chakraborty S."/>
            <person name="Pramanik A."/>
            <person name="Mukherjee J."/>
            <person name="Brink B."/>
        </authorList>
    </citation>
    <scope>NUCLEOTIDE SEQUENCE [LARGE SCALE GENOMIC DNA]</scope>
    <source>
        <strain evidence="8 9">AP17</strain>
    </source>
</reference>
<comment type="subcellular location">
    <subcellularLocation>
        <location evidence="6">Cell membrane</location>
        <topology evidence="6">Multi-pass membrane protein</topology>
    </subcellularLocation>
    <subcellularLocation>
        <location evidence="1">Membrane</location>
        <topology evidence="1">Multi-pass membrane protein</topology>
    </subcellularLocation>
</comment>
<evidence type="ECO:0000256" key="6">
    <source>
        <dbReference type="RuleBase" id="RU003943"/>
    </source>
</evidence>
<dbReference type="GO" id="GO:0010043">
    <property type="term" value="P:response to zinc ion"/>
    <property type="evidence" value="ECO:0007669"/>
    <property type="project" value="TreeGrafter"/>
</dbReference>
<dbReference type="GO" id="GO:0055085">
    <property type="term" value="P:transmembrane transport"/>
    <property type="evidence" value="ECO:0007669"/>
    <property type="project" value="InterPro"/>
</dbReference>
<dbReference type="SUPFAM" id="SSF81345">
    <property type="entry name" value="ABC transporter involved in vitamin B12 uptake, BtuC"/>
    <property type="match status" value="1"/>
</dbReference>
<organism evidence="8 9">
    <name type="scientific">Oxynema aestuarii AP17</name>
    <dbReference type="NCBI Taxonomy" id="2064643"/>
    <lineage>
        <taxon>Bacteria</taxon>
        <taxon>Bacillati</taxon>
        <taxon>Cyanobacteriota</taxon>
        <taxon>Cyanophyceae</taxon>
        <taxon>Oscillatoriophycideae</taxon>
        <taxon>Oscillatoriales</taxon>
        <taxon>Oscillatoriaceae</taxon>
        <taxon>Oxynema</taxon>
        <taxon>Oxynema aestuarii</taxon>
    </lineage>
</organism>
<dbReference type="InterPro" id="IPR037294">
    <property type="entry name" value="ABC_BtuC-like"/>
</dbReference>
<feature type="transmembrane region" description="Helical" evidence="7">
    <location>
        <begin position="269"/>
        <end position="289"/>
    </location>
</feature>
<evidence type="ECO:0000256" key="5">
    <source>
        <dbReference type="ARBA" id="ARBA00023136"/>
    </source>
</evidence>
<feature type="transmembrane region" description="Helical" evidence="7">
    <location>
        <begin position="202"/>
        <end position="230"/>
    </location>
</feature>
<evidence type="ECO:0000313" key="9">
    <source>
        <dbReference type="Proteomes" id="UP000500857"/>
    </source>
</evidence>
<dbReference type="AlphaFoldDB" id="A0A6H1U2R5"/>
<evidence type="ECO:0000313" key="8">
    <source>
        <dbReference type="EMBL" id="QIZ72945.1"/>
    </source>
</evidence>
<dbReference type="Gene3D" id="1.10.3470.10">
    <property type="entry name" value="ABC transporter involved in vitamin B12 uptake, BtuC"/>
    <property type="match status" value="1"/>
</dbReference>
<comment type="similarity">
    <text evidence="2 6">Belongs to the ABC-3 integral membrane protein family.</text>
</comment>
<accession>A0A6H1U2R5</accession>
<evidence type="ECO:0000256" key="7">
    <source>
        <dbReference type="SAM" id="Phobius"/>
    </source>
</evidence>
<keyword evidence="4 7" id="KW-1133">Transmembrane helix</keyword>
<keyword evidence="3 6" id="KW-0812">Transmembrane</keyword>
<dbReference type="EMBL" id="CP051167">
    <property type="protein sequence ID" value="QIZ72945.1"/>
    <property type="molecule type" value="Genomic_DNA"/>
</dbReference>
<evidence type="ECO:0000256" key="1">
    <source>
        <dbReference type="ARBA" id="ARBA00004141"/>
    </source>
</evidence>
<evidence type="ECO:0000256" key="3">
    <source>
        <dbReference type="ARBA" id="ARBA00022692"/>
    </source>
</evidence>
<dbReference type="PANTHER" id="PTHR30477:SF0">
    <property type="entry name" value="METAL TRANSPORT SYSTEM MEMBRANE PROTEIN TM_0125-RELATED"/>
    <property type="match status" value="1"/>
</dbReference>
<feature type="transmembrane region" description="Helical" evidence="7">
    <location>
        <begin position="159"/>
        <end position="177"/>
    </location>
</feature>
<dbReference type="RefSeq" id="WP_168571092.1">
    <property type="nucleotide sequence ID" value="NZ_CP051167.1"/>
</dbReference>
<dbReference type="Pfam" id="PF00950">
    <property type="entry name" value="ABC-3"/>
    <property type="match status" value="1"/>
</dbReference>
<feature type="transmembrane region" description="Helical" evidence="7">
    <location>
        <begin position="119"/>
        <end position="139"/>
    </location>
</feature>
<evidence type="ECO:0000256" key="2">
    <source>
        <dbReference type="ARBA" id="ARBA00008034"/>
    </source>
</evidence>
<dbReference type="Proteomes" id="UP000500857">
    <property type="component" value="Chromosome"/>
</dbReference>
<keyword evidence="5 7" id="KW-0472">Membrane</keyword>
<dbReference type="InterPro" id="IPR001626">
    <property type="entry name" value="ABC_TroCD"/>
</dbReference>
<dbReference type="GO" id="GO:0043190">
    <property type="term" value="C:ATP-binding cassette (ABC) transporter complex"/>
    <property type="evidence" value="ECO:0007669"/>
    <property type="project" value="InterPro"/>
</dbReference>
<gene>
    <name evidence="8" type="ORF">HCG48_22020</name>
</gene>
<sequence>MIISLLDLFNINEFVGVPISSSIGVTHLFDLLQLPFMQRAIAGGVLMGILGGFLGCFVTLRQLSFFSHAVGHSALVGIVLGVLLEINPNWTLLPFTILFGLGALFLMEKTELASDSVFSIAVSGALAVGVILTSFLSGYQGNLMGVLFGDILAIDRGDIILIIILLLASMGFIFATWKTQILLTLNPELAKVQGVAVDIHRYLFVVLLALTVAVSIKAIGILLVNAFLVIPAATAKLLTHHFARFMTISIALGVLSSLLGMLGSGVFNFASGPSIVVVQFVGFLGVLSWHQWRQAKAFRQP</sequence>
<name>A0A6H1U2R5_9CYAN</name>
<dbReference type="PANTHER" id="PTHR30477">
    <property type="entry name" value="ABC-TRANSPORTER METAL-BINDING PROTEIN"/>
    <property type="match status" value="1"/>
</dbReference>
<feature type="transmembrane region" description="Helical" evidence="7">
    <location>
        <begin position="66"/>
        <end position="83"/>
    </location>
</feature>
<evidence type="ECO:0000256" key="4">
    <source>
        <dbReference type="ARBA" id="ARBA00022989"/>
    </source>
</evidence>
<protein>
    <submittedName>
        <fullName evidence="8">Metal ABC transporter permease</fullName>
    </submittedName>
</protein>
<keyword evidence="9" id="KW-1185">Reference proteome</keyword>
<dbReference type="KEGG" id="oxy:HCG48_22020"/>
<feature type="transmembrane region" description="Helical" evidence="7">
    <location>
        <begin position="242"/>
        <end position="263"/>
    </location>
</feature>
<proteinExistence type="inferred from homology"/>
<keyword evidence="6" id="KW-0813">Transport</keyword>